<organism evidence="2 3">
    <name type="scientific">Actinomadura bangladeshensis</name>
    <dbReference type="NCBI Taxonomy" id="453573"/>
    <lineage>
        <taxon>Bacteria</taxon>
        <taxon>Bacillati</taxon>
        <taxon>Actinomycetota</taxon>
        <taxon>Actinomycetes</taxon>
        <taxon>Streptosporangiales</taxon>
        <taxon>Thermomonosporaceae</taxon>
        <taxon>Actinomadura</taxon>
    </lineage>
</organism>
<gene>
    <name evidence="2" type="ORF">E1284_23290</name>
</gene>
<keyword evidence="3" id="KW-1185">Reference proteome</keyword>
<evidence type="ECO:0000313" key="3">
    <source>
        <dbReference type="Proteomes" id="UP000295431"/>
    </source>
</evidence>
<protein>
    <submittedName>
        <fullName evidence="2">Uncharacterized protein</fullName>
    </submittedName>
</protein>
<accession>A0A4R4NS84</accession>
<sequence length="176" mass="18577">MDLVGGWALKIAKRVAPEEADFAAEVGQAFASGGRARAALFPRPGAEPGGWGPTALIGDLPVILRALADCAESLRYLLGTPQLANIVAIVSLGVAMRRPKSGDREPDAENDSDERPGDPETVALHSAVEQLRGRLANDGMPRPRAELVAYELLDELLSDPAAASEFLRALKGESRG</sequence>
<proteinExistence type="predicted"/>
<evidence type="ECO:0000313" key="2">
    <source>
        <dbReference type="EMBL" id="TDC12498.1"/>
    </source>
</evidence>
<dbReference type="AlphaFoldDB" id="A0A4R4NS84"/>
<dbReference type="Proteomes" id="UP000295431">
    <property type="component" value="Unassembled WGS sequence"/>
</dbReference>
<feature type="region of interest" description="Disordered" evidence="1">
    <location>
        <begin position="98"/>
        <end position="120"/>
    </location>
</feature>
<dbReference type="OrthoDB" id="3477621at2"/>
<reference evidence="2 3" key="1">
    <citation type="submission" date="2019-03" db="EMBL/GenBank/DDBJ databases">
        <title>Draft genome sequences of novel Actinobacteria.</title>
        <authorList>
            <person name="Sahin N."/>
            <person name="Ay H."/>
            <person name="Saygin H."/>
        </authorList>
    </citation>
    <scope>NUCLEOTIDE SEQUENCE [LARGE SCALE GENOMIC DNA]</scope>
    <source>
        <strain evidence="2 3">DSM 45347</strain>
    </source>
</reference>
<comment type="caution">
    <text evidence="2">The sequence shown here is derived from an EMBL/GenBank/DDBJ whole genome shotgun (WGS) entry which is preliminary data.</text>
</comment>
<dbReference type="EMBL" id="SMJW01000126">
    <property type="protein sequence ID" value="TDC12498.1"/>
    <property type="molecule type" value="Genomic_DNA"/>
</dbReference>
<evidence type="ECO:0000256" key="1">
    <source>
        <dbReference type="SAM" id="MobiDB-lite"/>
    </source>
</evidence>
<dbReference type="RefSeq" id="WP_131942256.1">
    <property type="nucleotide sequence ID" value="NZ_BAAAMX010000062.1"/>
</dbReference>
<feature type="compositionally biased region" description="Basic and acidic residues" evidence="1">
    <location>
        <begin position="100"/>
        <end position="118"/>
    </location>
</feature>
<name>A0A4R4NS84_9ACTN</name>